<reference evidence="7 8" key="1">
    <citation type="journal article" date="2012" name="PLoS Pathog.">
        <title>Diverse lifestyles and strategies of plant pathogenesis encoded in the genomes of eighteen Dothideomycetes fungi.</title>
        <authorList>
            <person name="Ohm R.A."/>
            <person name="Feau N."/>
            <person name="Henrissat B."/>
            <person name="Schoch C.L."/>
            <person name="Horwitz B.A."/>
            <person name="Barry K.W."/>
            <person name="Condon B.J."/>
            <person name="Copeland A.C."/>
            <person name="Dhillon B."/>
            <person name="Glaser F."/>
            <person name="Hesse C.N."/>
            <person name="Kosti I."/>
            <person name="LaButti K."/>
            <person name="Lindquist E.A."/>
            <person name="Lucas S."/>
            <person name="Salamov A.A."/>
            <person name="Bradshaw R.E."/>
            <person name="Ciuffetti L."/>
            <person name="Hamelin R.C."/>
            <person name="Kema G.H.J."/>
            <person name="Lawrence C."/>
            <person name="Scott J.A."/>
            <person name="Spatafora J.W."/>
            <person name="Turgeon B.G."/>
            <person name="de Wit P.J.G.M."/>
            <person name="Zhong S."/>
            <person name="Goodwin S.B."/>
            <person name="Grigoriev I.V."/>
        </authorList>
    </citation>
    <scope>NUCLEOTIDE SEQUENCE [LARGE SCALE GENOMIC DNA]</scope>
    <source>
        <strain evidence="7 8">SO2202</strain>
    </source>
</reference>
<dbReference type="eggNOG" id="KOG0069">
    <property type="taxonomic scope" value="Eukaryota"/>
</dbReference>
<evidence type="ECO:0000259" key="6">
    <source>
        <dbReference type="Pfam" id="PF02826"/>
    </source>
</evidence>
<dbReference type="InterPro" id="IPR050223">
    <property type="entry name" value="D-isomer_2-hydroxyacid_DH"/>
</dbReference>
<keyword evidence="3" id="KW-0520">NAD</keyword>
<dbReference type="SUPFAM" id="SSF51735">
    <property type="entry name" value="NAD(P)-binding Rossmann-fold domains"/>
    <property type="match status" value="1"/>
</dbReference>
<dbReference type="CDD" id="cd12168">
    <property type="entry name" value="Mand_dh_like"/>
    <property type="match status" value="1"/>
</dbReference>
<dbReference type="GO" id="GO:0030267">
    <property type="term" value="F:glyoxylate reductase (NADPH) activity"/>
    <property type="evidence" value="ECO:0007669"/>
    <property type="project" value="TreeGrafter"/>
</dbReference>
<name>N1QDY5_SPHMS</name>
<protein>
    <submittedName>
        <fullName evidence="7">2-Hacid_dh_C-domain-containing protein</fullName>
    </submittedName>
</protein>
<dbReference type="GO" id="GO:0051287">
    <property type="term" value="F:NAD binding"/>
    <property type="evidence" value="ECO:0007669"/>
    <property type="project" value="InterPro"/>
</dbReference>
<dbReference type="PANTHER" id="PTHR10996:SF269">
    <property type="entry name" value="HYPOTHETICAL D-ISOMER SPECIFIC 2-HYDROXYACID DEHYDROGENASE (EUROFUNG)"/>
    <property type="match status" value="1"/>
</dbReference>
<dbReference type="OMA" id="GRFGFNM"/>
<accession>N1QDY5</accession>
<dbReference type="SUPFAM" id="SSF52283">
    <property type="entry name" value="Formate/glycerate dehydrogenase catalytic domain-like"/>
    <property type="match status" value="1"/>
</dbReference>
<dbReference type="FunFam" id="3.40.50.720:FF:000203">
    <property type="entry name" value="D-3-phosphoglycerate dehydrogenase (SerA)"/>
    <property type="match status" value="1"/>
</dbReference>
<organism evidence="7 8">
    <name type="scientific">Sphaerulina musiva (strain SO2202)</name>
    <name type="common">Poplar stem canker fungus</name>
    <name type="synonym">Septoria musiva</name>
    <dbReference type="NCBI Taxonomy" id="692275"/>
    <lineage>
        <taxon>Eukaryota</taxon>
        <taxon>Fungi</taxon>
        <taxon>Dikarya</taxon>
        <taxon>Ascomycota</taxon>
        <taxon>Pezizomycotina</taxon>
        <taxon>Dothideomycetes</taxon>
        <taxon>Dothideomycetidae</taxon>
        <taxon>Mycosphaerellales</taxon>
        <taxon>Mycosphaerellaceae</taxon>
        <taxon>Sphaerulina</taxon>
    </lineage>
</organism>
<dbReference type="Pfam" id="PF00389">
    <property type="entry name" value="2-Hacid_dh"/>
    <property type="match status" value="1"/>
</dbReference>
<evidence type="ECO:0000256" key="3">
    <source>
        <dbReference type="ARBA" id="ARBA00023027"/>
    </source>
</evidence>
<dbReference type="PANTHER" id="PTHR10996">
    <property type="entry name" value="2-HYDROXYACID DEHYDROGENASE-RELATED"/>
    <property type="match status" value="1"/>
</dbReference>
<dbReference type="GO" id="GO:0005829">
    <property type="term" value="C:cytosol"/>
    <property type="evidence" value="ECO:0007669"/>
    <property type="project" value="TreeGrafter"/>
</dbReference>
<feature type="domain" description="D-isomer specific 2-hydroxyacid dehydrogenase NAD-binding" evidence="6">
    <location>
        <begin position="130"/>
        <end position="305"/>
    </location>
</feature>
<sequence length="358" mass="39298">MHDTYDHQTKPRVLYLGAPKHTSRSIRNEYAESFDIDILDVSTRAELIDQLAPLVASRGPYTAVVCRLGPQPFEPFDAELLAPLLPQLQVVVSAQSGYDDFHVDWMTRQHIWFANTRNATSNATADMAMFLMLANLRNSRRAEKSFRAGQWRGGLPLSRDLDRLKLGIVGMGCIGSALARKATALGMQVQYFARNGGISSRAPEGALACESLQQLLQTSDVVSLHCPLTKDTHHMIGEAELAQMKPDAYLINTSRGGILDSNALISALESHQLAGAGLDVFENEPAGIDPYFFTSDKVIVQPHLGGLTEGSFERAEIECLANIKAFCLGVRLGVGVGGNWVAMRQSYLVVWLSDRLLR</sequence>
<dbReference type="PROSITE" id="PS00670">
    <property type="entry name" value="D_2_HYDROXYACID_DH_2"/>
    <property type="match status" value="1"/>
</dbReference>
<dbReference type="GO" id="GO:0016618">
    <property type="term" value="F:hydroxypyruvate reductase [NAD(P)H] activity"/>
    <property type="evidence" value="ECO:0007669"/>
    <property type="project" value="TreeGrafter"/>
</dbReference>
<dbReference type="PROSITE" id="PS00671">
    <property type="entry name" value="D_2_HYDROXYACID_DH_3"/>
    <property type="match status" value="1"/>
</dbReference>
<dbReference type="Pfam" id="PF02826">
    <property type="entry name" value="2-Hacid_dh_C"/>
    <property type="match status" value="1"/>
</dbReference>
<dbReference type="AlphaFoldDB" id="N1QDY5"/>
<proteinExistence type="inferred from homology"/>
<evidence type="ECO:0000256" key="2">
    <source>
        <dbReference type="ARBA" id="ARBA00023002"/>
    </source>
</evidence>
<comment type="similarity">
    <text evidence="1 4">Belongs to the D-isomer specific 2-hydroxyacid dehydrogenase family.</text>
</comment>
<dbReference type="HOGENOM" id="CLU_019796_1_2_1"/>
<evidence type="ECO:0000313" key="8">
    <source>
        <dbReference type="Proteomes" id="UP000016931"/>
    </source>
</evidence>
<dbReference type="Proteomes" id="UP000016931">
    <property type="component" value="Unassembled WGS sequence"/>
</dbReference>
<gene>
    <name evidence="7" type="ORF">SEPMUDRAFT_143125</name>
</gene>
<dbReference type="GeneID" id="27900165"/>
<dbReference type="InterPro" id="IPR036291">
    <property type="entry name" value="NAD(P)-bd_dom_sf"/>
</dbReference>
<evidence type="ECO:0000256" key="1">
    <source>
        <dbReference type="ARBA" id="ARBA00005854"/>
    </source>
</evidence>
<evidence type="ECO:0000259" key="5">
    <source>
        <dbReference type="Pfam" id="PF00389"/>
    </source>
</evidence>
<dbReference type="Gene3D" id="3.40.50.720">
    <property type="entry name" value="NAD(P)-binding Rossmann-like Domain"/>
    <property type="match status" value="2"/>
</dbReference>
<keyword evidence="2 4" id="KW-0560">Oxidoreductase</keyword>
<dbReference type="OrthoDB" id="9991913at2759"/>
<dbReference type="InterPro" id="IPR029753">
    <property type="entry name" value="D-isomer_DH_CS"/>
</dbReference>
<keyword evidence="8" id="KW-1185">Reference proteome</keyword>
<dbReference type="InterPro" id="IPR006139">
    <property type="entry name" value="D-isomer_2_OHA_DH_cat_dom"/>
</dbReference>
<evidence type="ECO:0000256" key="4">
    <source>
        <dbReference type="RuleBase" id="RU003719"/>
    </source>
</evidence>
<dbReference type="STRING" id="692275.N1QDY5"/>
<evidence type="ECO:0000313" key="7">
    <source>
        <dbReference type="EMBL" id="EMF10430.1"/>
    </source>
</evidence>
<feature type="domain" description="D-isomer specific 2-hydroxyacid dehydrogenase catalytic" evidence="5">
    <location>
        <begin position="34"/>
        <end position="329"/>
    </location>
</feature>
<dbReference type="EMBL" id="KB456267">
    <property type="protein sequence ID" value="EMF10430.1"/>
    <property type="molecule type" value="Genomic_DNA"/>
</dbReference>
<dbReference type="InterPro" id="IPR006140">
    <property type="entry name" value="D-isomer_DH_NAD-bd"/>
</dbReference>
<dbReference type="RefSeq" id="XP_016758551.1">
    <property type="nucleotide sequence ID" value="XM_016903028.1"/>
</dbReference>